<keyword evidence="3" id="KW-1185">Reference proteome</keyword>
<evidence type="ECO:0000313" key="3">
    <source>
        <dbReference type="Proteomes" id="UP000019116"/>
    </source>
</evidence>
<dbReference type="OrthoDB" id="1298252at2759"/>
<dbReference type="SUPFAM" id="SSF81383">
    <property type="entry name" value="F-box domain"/>
    <property type="match status" value="1"/>
</dbReference>
<proteinExistence type="predicted"/>
<dbReference type="Gramene" id="TraesCS3A03G1157400.1">
    <property type="protein sequence ID" value="TraesCS3A03G1157400.1.CDS"/>
    <property type="gene ID" value="TraesCS3A03G1157400"/>
</dbReference>
<evidence type="ECO:0000259" key="1">
    <source>
        <dbReference type="Pfam" id="PF00646"/>
    </source>
</evidence>
<dbReference type="Gramene" id="TraesCAD_scaffold_057593_01G000200.1">
    <property type="protein sequence ID" value="TraesCAD_scaffold_057593_01G000200.1"/>
    <property type="gene ID" value="TraesCAD_scaffold_057593_01G000200"/>
</dbReference>
<dbReference type="EnsemblPlants" id="TraesCS3A02G493200.1">
    <property type="protein sequence ID" value="TraesCS3A02G493200.1"/>
    <property type="gene ID" value="TraesCS3A02G493200"/>
</dbReference>
<dbReference type="Gene3D" id="3.80.10.10">
    <property type="entry name" value="Ribonuclease Inhibitor"/>
    <property type="match status" value="1"/>
</dbReference>
<accession>A0A3B6EQ58</accession>
<dbReference type="InterPro" id="IPR001810">
    <property type="entry name" value="F-box_dom"/>
</dbReference>
<dbReference type="Gene3D" id="1.20.1280.50">
    <property type="match status" value="1"/>
</dbReference>
<organism evidence="2">
    <name type="scientific">Triticum aestivum</name>
    <name type="common">Wheat</name>
    <dbReference type="NCBI Taxonomy" id="4565"/>
    <lineage>
        <taxon>Eukaryota</taxon>
        <taxon>Viridiplantae</taxon>
        <taxon>Streptophyta</taxon>
        <taxon>Embryophyta</taxon>
        <taxon>Tracheophyta</taxon>
        <taxon>Spermatophyta</taxon>
        <taxon>Magnoliopsida</taxon>
        <taxon>Liliopsida</taxon>
        <taxon>Poales</taxon>
        <taxon>Poaceae</taxon>
        <taxon>BOP clade</taxon>
        <taxon>Pooideae</taxon>
        <taxon>Triticodae</taxon>
        <taxon>Triticeae</taxon>
        <taxon>Triticinae</taxon>
        <taxon>Triticum</taxon>
    </lineage>
</organism>
<feature type="domain" description="F-box" evidence="1">
    <location>
        <begin position="13"/>
        <end position="48"/>
    </location>
</feature>
<dbReference type="STRING" id="4565.A0A3B6EQ58"/>
<dbReference type="SUPFAM" id="SSF52047">
    <property type="entry name" value="RNI-like"/>
    <property type="match status" value="1"/>
</dbReference>
<dbReference type="InterPro" id="IPR036047">
    <property type="entry name" value="F-box-like_dom_sf"/>
</dbReference>
<evidence type="ECO:0000313" key="2">
    <source>
        <dbReference type="EnsemblPlants" id="TraesCS3A02G493200.1"/>
    </source>
</evidence>
<reference evidence="2" key="1">
    <citation type="submission" date="2018-08" db="EMBL/GenBank/DDBJ databases">
        <authorList>
            <person name="Rossello M."/>
        </authorList>
    </citation>
    <scope>NUCLEOTIDE SEQUENCE [LARGE SCALE GENOMIC DNA]</scope>
    <source>
        <strain evidence="2">cv. Chinese Spring</strain>
    </source>
</reference>
<dbReference type="PANTHER" id="PTHR34223">
    <property type="entry name" value="OS11G0201299 PROTEIN"/>
    <property type="match status" value="1"/>
</dbReference>
<dbReference type="InterPro" id="IPR053197">
    <property type="entry name" value="F-box_SCFL_complex_component"/>
</dbReference>
<sequence length="453" mass="51131">MAKRKRSDDVDRLSELPECLLQDIMSRLKARQLVQTCALSSTWRRLWLTAPCLDIDAGEDDDEEEDEELDKFDDFVDSLLLRRGACASPLGTLRLSLPSSWPIWMRLLHDRSYCRSHTRWIRRGLRCSPATLDVSGIKLPPLASGPGTHRLNKLRLHNVCLHKDFEKHLSAGLPVLQDLEIRGTEMSKISRIASETLKNLIVDEGTRLHFLVDAPRLASLHLVVQFRRLGVFAVTVCEAASPVEASIHFLDKPKVRQVHGSCYYHQDDKDLLIALCKLLRSLSNVSHLELSGFGVAEQHIPDLPSPGTRFPAGFYRTTVRTSDDDLLPRPMLQAILDEKQNKLPQLANLKTLVLDKCEIGDNIQTLWSFLHNTPTLGKLTLNNCGCQEFQYGAAASNIFKMGCTISSLKLVEIKHNARDDHEVQYTAQMEKILSMVQRDLPVATKIHVTKVKN</sequence>
<dbReference type="AlphaFoldDB" id="A0A3B6EQ58"/>
<dbReference type="Gramene" id="TraesCS3A02G493200.1">
    <property type="protein sequence ID" value="TraesCS3A02G493200.1"/>
    <property type="gene ID" value="TraesCS3A02G493200"/>
</dbReference>
<dbReference type="Proteomes" id="UP000019116">
    <property type="component" value="Chromosome 3A"/>
</dbReference>
<dbReference type="PANTHER" id="PTHR34223:SF99">
    <property type="entry name" value="OS04G0440200 PROTEIN"/>
    <property type="match status" value="1"/>
</dbReference>
<reference evidence="2" key="2">
    <citation type="submission" date="2018-10" db="UniProtKB">
        <authorList>
            <consortium name="EnsemblPlants"/>
        </authorList>
    </citation>
    <scope>IDENTIFICATION</scope>
</reference>
<gene>
    <name evidence="2" type="primary">LOC123057257</name>
</gene>
<protein>
    <recommendedName>
        <fullName evidence="1">F-box domain-containing protein</fullName>
    </recommendedName>
</protein>
<dbReference type="InterPro" id="IPR032675">
    <property type="entry name" value="LRR_dom_sf"/>
</dbReference>
<name>A0A3B6EQ58_WHEAT</name>
<dbReference type="Pfam" id="PF00646">
    <property type="entry name" value="F-box"/>
    <property type="match status" value="1"/>
</dbReference>